<feature type="transmembrane region" description="Helical" evidence="1">
    <location>
        <begin position="91"/>
        <end position="114"/>
    </location>
</feature>
<dbReference type="Proteomes" id="UP001190700">
    <property type="component" value="Unassembled WGS sequence"/>
</dbReference>
<keyword evidence="3" id="KW-1185">Reference proteome</keyword>
<keyword evidence="1" id="KW-1133">Transmembrane helix</keyword>
<feature type="transmembrane region" description="Helical" evidence="1">
    <location>
        <begin position="247"/>
        <end position="269"/>
    </location>
</feature>
<feature type="transmembrane region" description="Helical" evidence="1">
    <location>
        <begin position="40"/>
        <end position="61"/>
    </location>
</feature>
<feature type="transmembrane region" description="Helical" evidence="1">
    <location>
        <begin position="159"/>
        <end position="181"/>
    </location>
</feature>
<evidence type="ECO:0000313" key="2">
    <source>
        <dbReference type="EMBL" id="KAK3249126.1"/>
    </source>
</evidence>
<comment type="caution">
    <text evidence="2">The sequence shown here is derived from an EMBL/GenBank/DDBJ whole genome shotgun (WGS) entry which is preliminary data.</text>
</comment>
<feature type="transmembrane region" description="Helical" evidence="1">
    <location>
        <begin position="188"/>
        <end position="211"/>
    </location>
</feature>
<evidence type="ECO:0000256" key="1">
    <source>
        <dbReference type="SAM" id="Phobius"/>
    </source>
</evidence>
<proteinExistence type="predicted"/>
<protein>
    <submittedName>
        <fullName evidence="2">Uncharacterized protein</fullName>
    </submittedName>
</protein>
<accession>A0AAE0F202</accession>
<feature type="transmembrane region" description="Helical" evidence="1">
    <location>
        <begin position="126"/>
        <end position="153"/>
    </location>
</feature>
<name>A0AAE0F202_9CHLO</name>
<dbReference type="AlphaFoldDB" id="A0AAE0F202"/>
<keyword evidence="1" id="KW-0812">Transmembrane</keyword>
<gene>
    <name evidence="2" type="ORF">CYMTET_41389</name>
</gene>
<keyword evidence="1" id="KW-0472">Membrane</keyword>
<sequence length="336" mass="37647">MSSSGECTKRIFAWEDFLTFELSDVINSLRKHEWINIMSMLHAFAASLDIWLVASSLISVYTCFHKDYNYLEGHVLWVATPCNETAKDFGFVFAMASVFAVYNIITSLTQVNLLTHYGVCHEEKSVYVMSGVVTVNLTLATIGTAQHLSMIYAYHTDLWLKRVVVAGYIIEVLANLILANVRPYGAALFYILMITTVTFALANASLSAIAISQFYAPKNGQEGHADYLCAIFGDDELNEDQYGDIVMFFYLGTIRFPLSIVVSVCVLIIRTNELVGANESVGLRAPSNFEELQDVNVKAKPYGQYTLDLRDDTRQQYSTPVANVRNVRSRGKNIRT</sequence>
<reference evidence="2 3" key="1">
    <citation type="journal article" date="2015" name="Genome Biol. Evol.">
        <title>Comparative Genomics of a Bacterivorous Green Alga Reveals Evolutionary Causalities and Consequences of Phago-Mixotrophic Mode of Nutrition.</title>
        <authorList>
            <person name="Burns J.A."/>
            <person name="Paasch A."/>
            <person name="Narechania A."/>
            <person name="Kim E."/>
        </authorList>
    </citation>
    <scope>NUCLEOTIDE SEQUENCE [LARGE SCALE GENOMIC DNA]</scope>
    <source>
        <strain evidence="2 3">PLY_AMNH</strain>
    </source>
</reference>
<evidence type="ECO:0000313" key="3">
    <source>
        <dbReference type="Proteomes" id="UP001190700"/>
    </source>
</evidence>
<dbReference type="EMBL" id="LGRX02027573">
    <property type="protein sequence ID" value="KAK3249126.1"/>
    <property type="molecule type" value="Genomic_DNA"/>
</dbReference>
<organism evidence="2 3">
    <name type="scientific">Cymbomonas tetramitiformis</name>
    <dbReference type="NCBI Taxonomy" id="36881"/>
    <lineage>
        <taxon>Eukaryota</taxon>
        <taxon>Viridiplantae</taxon>
        <taxon>Chlorophyta</taxon>
        <taxon>Pyramimonadophyceae</taxon>
        <taxon>Pyramimonadales</taxon>
        <taxon>Pyramimonadaceae</taxon>
        <taxon>Cymbomonas</taxon>
    </lineage>
</organism>